<dbReference type="InterPro" id="IPR016130">
    <property type="entry name" value="Tyr_Pase_AS"/>
</dbReference>
<dbReference type="GO" id="GO:0005737">
    <property type="term" value="C:cytoplasm"/>
    <property type="evidence" value="ECO:0007669"/>
    <property type="project" value="UniProtKB-SubCell"/>
</dbReference>
<evidence type="ECO:0000256" key="7">
    <source>
        <dbReference type="SAM" id="MobiDB-lite"/>
    </source>
</evidence>
<dbReference type="SMART" id="SM00194">
    <property type="entry name" value="PTPc"/>
    <property type="match status" value="1"/>
</dbReference>
<dbReference type="PROSITE" id="PS00383">
    <property type="entry name" value="TYR_PHOSPHATASE_1"/>
    <property type="match status" value="1"/>
</dbReference>
<dbReference type="InterPro" id="IPR029021">
    <property type="entry name" value="Prot-tyrosine_phosphatase-like"/>
</dbReference>
<dbReference type="OMA" id="WSIDKAP"/>
<dbReference type="PRINTS" id="PR00700">
    <property type="entry name" value="PRTYPHPHTASE"/>
</dbReference>
<feature type="region of interest" description="Disordered" evidence="7">
    <location>
        <begin position="1"/>
        <end position="20"/>
    </location>
</feature>
<evidence type="ECO:0000259" key="9">
    <source>
        <dbReference type="PROSITE" id="PS50056"/>
    </source>
</evidence>
<dbReference type="PANTHER" id="PTHR19134:SF449">
    <property type="entry name" value="TYROSINE-PROTEIN PHOSPHATASE 1"/>
    <property type="match status" value="1"/>
</dbReference>
<gene>
    <name evidence="10" type="ORF">AMTR_s00247p00015290</name>
</gene>
<dbReference type="SMART" id="SM00404">
    <property type="entry name" value="PTPc_motif"/>
    <property type="match status" value="1"/>
</dbReference>
<dbReference type="FunFam" id="3.90.190.10:FF:000045">
    <property type="entry name" value="Tyrosine-protein phosphatase non-receptor type 12"/>
    <property type="match status" value="1"/>
</dbReference>
<evidence type="ECO:0000256" key="6">
    <source>
        <dbReference type="ARBA" id="ARBA00022912"/>
    </source>
</evidence>
<dbReference type="GO" id="GO:0005634">
    <property type="term" value="C:nucleus"/>
    <property type="evidence" value="ECO:0007669"/>
    <property type="project" value="EnsemblPlants"/>
</dbReference>
<dbReference type="Gramene" id="ERM96880">
    <property type="protein sequence ID" value="ERM96880"/>
    <property type="gene ID" value="AMTR_s00247p00015290"/>
</dbReference>
<evidence type="ECO:0000256" key="2">
    <source>
        <dbReference type="ARBA" id="ARBA00013064"/>
    </source>
</evidence>
<reference evidence="11" key="1">
    <citation type="journal article" date="2013" name="Science">
        <title>The Amborella genome and the evolution of flowering plants.</title>
        <authorList>
            <consortium name="Amborella Genome Project"/>
        </authorList>
    </citation>
    <scope>NUCLEOTIDE SEQUENCE [LARGE SCALE GENOMIC DNA]</scope>
</reference>
<evidence type="ECO:0000313" key="10">
    <source>
        <dbReference type="EMBL" id="ERM96880.1"/>
    </source>
</evidence>
<dbReference type="InterPro" id="IPR000387">
    <property type="entry name" value="Tyr_Pase_dom"/>
</dbReference>
<protein>
    <recommendedName>
        <fullName evidence="2">protein-tyrosine-phosphatase</fullName>
        <ecNumber evidence="2">3.1.3.48</ecNumber>
    </recommendedName>
</protein>
<proteinExistence type="predicted"/>
<evidence type="ECO:0000256" key="3">
    <source>
        <dbReference type="ARBA" id="ARBA00022490"/>
    </source>
</evidence>
<dbReference type="PROSITE" id="PS50055">
    <property type="entry name" value="TYR_PHOSPHATASE_PTP"/>
    <property type="match status" value="1"/>
</dbReference>
<keyword evidence="11" id="KW-1185">Reference proteome</keyword>
<dbReference type="PANTHER" id="PTHR19134">
    <property type="entry name" value="RECEPTOR-TYPE TYROSINE-PROTEIN PHOSPHATASE"/>
    <property type="match status" value="1"/>
</dbReference>
<dbReference type="GO" id="GO:0033550">
    <property type="term" value="F:MAP kinase tyrosine phosphatase activity"/>
    <property type="evidence" value="ECO:0007669"/>
    <property type="project" value="EnsemblPlants"/>
</dbReference>
<dbReference type="SUPFAM" id="SSF52799">
    <property type="entry name" value="(Phosphotyrosine protein) phosphatases II"/>
    <property type="match status" value="1"/>
</dbReference>
<feature type="compositionally biased region" description="Basic residues" evidence="7">
    <location>
        <begin position="1"/>
        <end position="11"/>
    </location>
</feature>
<keyword evidence="6" id="KW-0904">Protein phosphatase</keyword>
<evidence type="ECO:0000313" key="11">
    <source>
        <dbReference type="Proteomes" id="UP000017836"/>
    </source>
</evidence>
<dbReference type="InterPro" id="IPR050348">
    <property type="entry name" value="Protein-Tyr_Phosphatase"/>
</dbReference>
<dbReference type="Pfam" id="PF00102">
    <property type="entry name" value="Y_phosphatase"/>
    <property type="match status" value="1"/>
</dbReference>
<dbReference type="EC" id="3.1.3.48" evidence="2"/>
<dbReference type="EMBL" id="KI396645">
    <property type="protein sequence ID" value="ERM96880.1"/>
    <property type="molecule type" value="Genomic_DNA"/>
</dbReference>
<keyword evidence="4" id="KW-0597">Phosphoprotein</keyword>
<keyword evidence="3" id="KW-0963">Cytoplasm</keyword>
<feature type="domain" description="Tyrosine-protein phosphatase" evidence="8">
    <location>
        <begin position="63"/>
        <end position="334"/>
    </location>
</feature>
<dbReference type="GO" id="GO:0031348">
    <property type="term" value="P:negative regulation of defense response"/>
    <property type="evidence" value="ECO:0007669"/>
    <property type="project" value="EnsemblPlants"/>
</dbReference>
<dbReference type="Gene3D" id="3.90.190.10">
    <property type="entry name" value="Protein tyrosine phosphatase superfamily"/>
    <property type="match status" value="1"/>
</dbReference>
<keyword evidence="5" id="KW-0378">Hydrolase</keyword>
<feature type="domain" description="Tyrosine specific protein phosphatases" evidence="9">
    <location>
        <begin position="253"/>
        <end position="325"/>
    </location>
</feature>
<dbReference type="CDD" id="cd17658">
    <property type="entry name" value="PTPc_plant_PTP1"/>
    <property type="match status" value="1"/>
</dbReference>
<evidence type="ECO:0000256" key="1">
    <source>
        <dbReference type="ARBA" id="ARBA00004496"/>
    </source>
</evidence>
<organism evidence="10 11">
    <name type="scientific">Amborella trichopoda</name>
    <dbReference type="NCBI Taxonomy" id="13333"/>
    <lineage>
        <taxon>Eukaryota</taxon>
        <taxon>Viridiplantae</taxon>
        <taxon>Streptophyta</taxon>
        <taxon>Embryophyta</taxon>
        <taxon>Tracheophyta</taxon>
        <taxon>Spermatophyta</taxon>
        <taxon>Magnoliopsida</taxon>
        <taxon>Amborellales</taxon>
        <taxon>Amborellaceae</taxon>
        <taxon>Amborella</taxon>
    </lineage>
</organism>
<evidence type="ECO:0000256" key="4">
    <source>
        <dbReference type="ARBA" id="ARBA00022553"/>
    </source>
</evidence>
<sequence>MATSVHNKKRPALAPPPPPLGPDSPLFMAYADTPSLTLLPDQLRHCSEALALLKKKIQTPFKLNQEFDALQANRLRKSDMLRRCQVALQEANANKNRYGDVLPFDDSRVVLNQNRNNKSSGSGYINASFVTNTSCERLPQFIATQGPLPETFEDFWEMVIQFHCPVIVMLTRLIDNYKMVKCGDYFQADKGSREFGKVCVTTKCMKTSDNSLVLRCMEVKHKEQLDEISHQVLHIQYAEWPDHGVPEDTTSVREILKRLYHIAPQLGPFIVHCSAGIGRTGAFCTIYHTIQRILVGDMSAVDLHVTISNFRDERIGMVQTREQFLFCYSVIMDELEDLISGSGEQ</sequence>
<comment type="subcellular location">
    <subcellularLocation>
        <location evidence="1">Cytoplasm</location>
    </subcellularLocation>
</comment>
<evidence type="ECO:0000256" key="5">
    <source>
        <dbReference type="ARBA" id="ARBA00022801"/>
    </source>
</evidence>
<dbReference type="PROSITE" id="PS50056">
    <property type="entry name" value="TYR_PHOSPHATASE_2"/>
    <property type="match status" value="1"/>
</dbReference>
<dbReference type="STRING" id="13333.W1NPI4"/>
<dbReference type="eggNOG" id="KOG0789">
    <property type="taxonomic scope" value="Eukaryota"/>
</dbReference>
<dbReference type="GO" id="GO:0019900">
    <property type="term" value="F:kinase binding"/>
    <property type="evidence" value="ECO:0007669"/>
    <property type="project" value="EnsemblPlants"/>
</dbReference>
<dbReference type="InterPro" id="IPR003595">
    <property type="entry name" value="Tyr_Pase_cat"/>
</dbReference>
<dbReference type="HOGENOM" id="CLU_001645_9_7_1"/>
<accession>W1NPI4</accession>
<name>W1NPI4_AMBTC</name>
<evidence type="ECO:0000259" key="8">
    <source>
        <dbReference type="PROSITE" id="PS50055"/>
    </source>
</evidence>
<dbReference type="AlphaFoldDB" id="W1NPI4"/>
<dbReference type="Proteomes" id="UP000017836">
    <property type="component" value="Unassembled WGS sequence"/>
</dbReference>
<dbReference type="InterPro" id="IPR000242">
    <property type="entry name" value="PTP_cat"/>
</dbReference>